<evidence type="ECO:0000313" key="2">
    <source>
        <dbReference type="Proteomes" id="UP000006241"/>
    </source>
</evidence>
<evidence type="ECO:0008006" key="3">
    <source>
        <dbReference type="Google" id="ProtNLM"/>
    </source>
</evidence>
<protein>
    <recommendedName>
        <fullName evidence="3">DinB-like domain-containing protein</fullName>
    </recommendedName>
</protein>
<sequence>MMKTVFDKNLREHLISRIQLLNEESTPEWGKMNVFQMSRHCSIWNDWVLGKSKQGHKQSFIGKIFGKIALKSTLKDDKPMRKNMPAGIFLVKEKDGDLHAQKEIWMSQIADYGHFSNEGFVHDFFGRMSKEQIGIFVYQHMDHHLRQFGV</sequence>
<accession>C2G2D7</accession>
<reference evidence="1 2" key="1">
    <citation type="submission" date="2009-01" db="EMBL/GenBank/DDBJ databases">
        <authorList>
            <person name="Qin X."/>
            <person name="Bachman B."/>
            <person name="Battles P."/>
            <person name="Bell A."/>
            <person name="Bess C."/>
            <person name="Bickham C."/>
            <person name="Chaboub L."/>
            <person name="Chen D."/>
            <person name="Coyle M."/>
            <person name="Deiros D.R."/>
            <person name="Dinh H."/>
            <person name="Forbes L."/>
            <person name="Fowler G."/>
            <person name="Francisco L."/>
            <person name="Fu Q."/>
            <person name="Gubbala S."/>
            <person name="Hale W."/>
            <person name="Han Y."/>
            <person name="Hemphill L."/>
            <person name="Highlander S.K."/>
            <person name="Hirani K."/>
            <person name="Hogues M."/>
            <person name="Jackson L."/>
            <person name="Jakkamsetti A."/>
            <person name="Javaid M."/>
            <person name="Jiang H."/>
            <person name="Korchina V."/>
            <person name="Kovar C."/>
            <person name="Lara F."/>
            <person name="Lee S."/>
            <person name="Mata R."/>
            <person name="Mathew T."/>
            <person name="Moen C."/>
            <person name="Morales K."/>
            <person name="Munidasa M."/>
            <person name="Nazareth L."/>
            <person name="Ngo R."/>
            <person name="Nguyen L."/>
            <person name="Okwuonu G."/>
            <person name="Ongeri F."/>
            <person name="Patil S."/>
            <person name="Petrosino J."/>
            <person name="Pham C."/>
            <person name="Pham P."/>
            <person name="Pu L.-L."/>
            <person name="Puazo M."/>
            <person name="Raj R."/>
            <person name="Reid J."/>
            <person name="Rouhana J."/>
            <person name="Saada N."/>
            <person name="Shang Y."/>
            <person name="Simmons D."/>
            <person name="Thornton R."/>
            <person name="Warren J."/>
            <person name="Weissenberger G."/>
            <person name="Zhang J."/>
            <person name="Zhang L."/>
            <person name="Zhou C."/>
            <person name="Zhu D."/>
            <person name="Muzny D."/>
            <person name="Worley K."/>
            <person name="Gibbs R."/>
        </authorList>
    </citation>
    <scope>NUCLEOTIDE SEQUENCE [LARGE SCALE GENOMIC DNA]</scope>
    <source>
        <strain evidence="1 2">ATCC 33300</strain>
    </source>
</reference>
<proteinExistence type="predicted"/>
<dbReference type="InterPro" id="IPR011463">
    <property type="entry name" value="DUF1569"/>
</dbReference>
<gene>
    <name evidence="1" type="ORF">HMPREF0765_3743</name>
</gene>
<name>C2G2D7_SPHSI</name>
<evidence type="ECO:0000313" key="1">
    <source>
        <dbReference type="EMBL" id="EEI90657.1"/>
    </source>
</evidence>
<organism evidence="1 2">
    <name type="scientific">Sphingobacterium spiritivorum ATCC 33300</name>
    <dbReference type="NCBI Taxonomy" id="525372"/>
    <lineage>
        <taxon>Bacteria</taxon>
        <taxon>Pseudomonadati</taxon>
        <taxon>Bacteroidota</taxon>
        <taxon>Sphingobacteriia</taxon>
        <taxon>Sphingobacteriales</taxon>
        <taxon>Sphingobacteriaceae</taxon>
        <taxon>Sphingobacterium</taxon>
    </lineage>
</organism>
<dbReference type="HOGENOM" id="CLU_142853_0_0_10"/>
<comment type="caution">
    <text evidence="1">The sequence shown here is derived from an EMBL/GenBank/DDBJ whole genome shotgun (WGS) entry which is preliminary data.</text>
</comment>
<dbReference type="EMBL" id="ACHB01000088">
    <property type="protein sequence ID" value="EEI90657.1"/>
    <property type="molecule type" value="Genomic_DNA"/>
</dbReference>
<dbReference type="Pfam" id="PF07606">
    <property type="entry name" value="DUF1569"/>
    <property type="match status" value="1"/>
</dbReference>
<dbReference type="Proteomes" id="UP000006241">
    <property type="component" value="Unassembled WGS sequence"/>
</dbReference>
<dbReference type="AlphaFoldDB" id="C2G2D7"/>